<accession>A0A2G9IB45</accession>
<dbReference type="PANTHER" id="PTHR33067:SF9">
    <property type="entry name" value="RNA-DIRECTED DNA POLYMERASE"/>
    <property type="match status" value="1"/>
</dbReference>
<dbReference type="OrthoDB" id="1724182at2759"/>
<organism evidence="2 3">
    <name type="scientific">Handroanthus impetiginosus</name>
    <dbReference type="NCBI Taxonomy" id="429701"/>
    <lineage>
        <taxon>Eukaryota</taxon>
        <taxon>Viridiplantae</taxon>
        <taxon>Streptophyta</taxon>
        <taxon>Embryophyta</taxon>
        <taxon>Tracheophyta</taxon>
        <taxon>Spermatophyta</taxon>
        <taxon>Magnoliopsida</taxon>
        <taxon>eudicotyledons</taxon>
        <taxon>Gunneridae</taxon>
        <taxon>Pentapetalae</taxon>
        <taxon>asterids</taxon>
        <taxon>lamiids</taxon>
        <taxon>Lamiales</taxon>
        <taxon>Bignoniaceae</taxon>
        <taxon>Crescentiina</taxon>
        <taxon>Tabebuia alliance</taxon>
        <taxon>Handroanthus</taxon>
    </lineage>
</organism>
<dbReference type="AlphaFoldDB" id="A0A2G9IB45"/>
<dbReference type="EMBL" id="NKXS01000024">
    <property type="protein sequence ID" value="PIN26968.1"/>
    <property type="molecule type" value="Genomic_DNA"/>
</dbReference>
<keyword evidence="3" id="KW-1185">Reference proteome</keyword>
<name>A0A2G9IB45_9LAMI</name>
<gene>
    <name evidence="2" type="ORF">CDL12_00269</name>
</gene>
<sequence>MLRNCLDHGIQKHVQIQAFYQGLTVSGKDKSDHLNRDLFLSGTTAECHNLLNNLVAKHSEKKSERAAPKKVASVLEADQVTTINAKIDFLDQSKKSWRNAIAIMASTTARFKSMKPQIGQLANMTNSRPQVSLPSNTETNSRKDGKDQCQAITLYNGRELQEVTKKPTKAKRKSYIKFMKDILFKRRRLGACEMITLTKRCSAIIQKKLPPHLKDPRSFTIPCRIGSHSLGGALCDLGASINLLPYCHSTNLKRIIEDALVEVYKFIFPADFIILDMEADSQSPIILERVLLAAGQTLADVQKGEIIMRVQDY</sequence>
<proteinExistence type="predicted"/>
<protein>
    <submittedName>
        <fullName evidence="2">Uncharacterized protein</fullName>
    </submittedName>
</protein>
<dbReference type="Proteomes" id="UP000231279">
    <property type="component" value="Unassembled WGS sequence"/>
</dbReference>
<evidence type="ECO:0000313" key="3">
    <source>
        <dbReference type="Proteomes" id="UP000231279"/>
    </source>
</evidence>
<dbReference type="PANTHER" id="PTHR33067">
    <property type="entry name" value="RNA-DIRECTED DNA POLYMERASE-RELATED"/>
    <property type="match status" value="1"/>
</dbReference>
<evidence type="ECO:0000256" key="1">
    <source>
        <dbReference type="SAM" id="MobiDB-lite"/>
    </source>
</evidence>
<evidence type="ECO:0000313" key="2">
    <source>
        <dbReference type="EMBL" id="PIN26968.1"/>
    </source>
</evidence>
<feature type="compositionally biased region" description="Polar residues" evidence="1">
    <location>
        <begin position="123"/>
        <end position="139"/>
    </location>
</feature>
<reference evidence="3" key="1">
    <citation type="journal article" date="2018" name="Gigascience">
        <title>Genome assembly of the Pink Ipe (Handroanthus impetiginosus, Bignoniaceae), a highly valued, ecologically keystone Neotropical timber forest tree.</title>
        <authorList>
            <person name="Silva-Junior O.B."/>
            <person name="Grattapaglia D."/>
            <person name="Novaes E."/>
            <person name="Collevatti R.G."/>
        </authorList>
    </citation>
    <scope>NUCLEOTIDE SEQUENCE [LARGE SCALE GENOMIC DNA]</scope>
    <source>
        <strain evidence="3">cv. UFG-1</strain>
    </source>
</reference>
<feature type="region of interest" description="Disordered" evidence="1">
    <location>
        <begin position="123"/>
        <end position="147"/>
    </location>
</feature>
<comment type="caution">
    <text evidence="2">The sequence shown here is derived from an EMBL/GenBank/DDBJ whole genome shotgun (WGS) entry which is preliminary data.</text>
</comment>